<reference evidence="1 2" key="1">
    <citation type="journal article" date="2011" name="J. Bacteriol.">
        <title>Complete genome sequence of Amycolicicoccus subflavus DQS3-9A1T, an actinomycete isolated from crude oil-polluted soil.</title>
        <authorList>
            <person name="Cai M."/>
            <person name="Chen W.M."/>
            <person name="Nie Y."/>
            <person name="Chi C.Q."/>
            <person name="Wang Y.N."/>
            <person name="Tang Y.Q."/>
            <person name="Li G.Y."/>
            <person name="Wu X.L."/>
        </authorList>
    </citation>
    <scope>NUCLEOTIDE SEQUENCE [LARGE SCALE GENOMIC DNA]</scope>
    <source>
        <strain evidence="2">DSM 45089 / DQS3-9A1</strain>
    </source>
</reference>
<evidence type="ECO:0000313" key="2">
    <source>
        <dbReference type="Proteomes" id="UP000009235"/>
    </source>
</evidence>
<sequence length="48" mass="4760">MLGASVQPASANVAVTITAAPLAANRDVVVVGTVPPEHSIRGLGPHAF</sequence>
<dbReference type="HOGENOM" id="CLU_3148749_0_0_11"/>
<proteinExistence type="predicted"/>
<keyword evidence="2" id="KW-1185">Reference proteome</keyword>
<dbReference type="KEGG" id="asd:AS9A_1250"/>
<dbReference type="Proteomes" id="UP000009235">
    <property type="component" value="Chromosome"/>
</dbReference>
<accession>F6EEK5</accession>
<organism evidence="1 2">
    <name type="scientific">Hoyosella subflava (strain DSM 45089 / JCM 17490 / NBRC 109087 / DQS3-9A1)</name>
    <name type="common">Amycolicicoccus subflavus</name>
    <dbReference type="NCBI Taxonomy" id="443218"/>
    <lineage>
        <taxon>Bacteria</taxon>
        <taxon>Bacillati</taxon>
        <taxon>Actinomycetota</taxon>
        <taxon>Actinomycetes</taxon>
        <taxon>Mycobacteriales</taxon>
        <taxon>Hoyosellaceae</taxon>
        <taxon>Hoyosella</taxon>
    </lineage>
</organism>
<name>F6EEK5_HOYSD</name>
<evidence type="ECO:0000313" key="1">
    <source>
        <dbReference type="EMBL" id="AEF39702.1"/>
    </source>
</evidence>
<protein>
    <submittedName>
        <fullName evidence="1">Uncharacterized protein</fullName>
    </submittedName>
</protein>
<gene>
    <name evidence="1" type="ordered locus">AS9A_1250</name>
</gene>
<dbReference type="AlphaFoldDB" id="F6EEK5"/>
<dbReference type="EMBL" id="CP002786">
    <property type="protein sequence ID" value="AEF39702.1"/>
    <property type="molecule type" value="Genomic_DNA"/>
</dbReference>
<dbReference type="STRING" id="443218.AS9A_1250"/>